<dbReference type="Proteomes" id="UP000564536">
    <property type="component" value="Unassembled WGS sequence"/>
</dbReference>
<keyword evidence="1" id="KW-0175">Coiled coil</keyword>
<feature type="coiled-coil region" evidence="1">
    <location>
        <begin position="48"/>
        <end position="75"/>
    </location>
</feature>
<proteinExistence type="predicted"/>
<accession>A0A841Z9K2</accession>
<name>A0A841Z9K2_9LIST</name>
<dbReference type="EMBL" id="JAARRL010000015">
    <property type="protein sequence ID" value="MBC1500993.1"/>
    <property type="molecule type" value="Genomic_DNA"/>
</dbReference>
<gene>
    <name evidence="2" type="ORF">HB943_10270</name>
</gene>
<protein>
    <submittedName>
        <fullName evidence="2">Uncharacterized protein</fullName>
    </submittedName>
</protein>
<evidence type="ECO:0000313" key="3">
    <source>
        <dbReference type="Proteomes" id="UP000564536"/>
    </source>
</evidence>
<sequence length="154" mass="17333">MDEMLLQAGVRLVETASRNTIGIVSDKIKAIKLNGDIKEQQVAYEEIINALLRDKQDLERVAQEYKSEYEKITISDKDIEHLHSTVTTVLNLFSGADEKLKANEATIKGLVNKDTLKTMQLLGFNYREAIGEPLTAICADKLQKNIFLYSTESI</sequence>
<reference evidence="2 3" key="1">
    <citation type="submission" date="2020-03" db="EMBL/GenBank/DDBJ databases">
        <title>Soil Listeria distribution.</title>
        <authorList>
            <person name="Liao J."/>
            <person name="Wiedmann M."/>
        </authorList>
    </citation>
    <scope>NUCLEOTIDE SEQUENCE [LARGE SCALE GENOMIC DNA]</scope>
    <source>
        <strain evidence="2 3">FSL L7-1523</strain>
    </source>
</reference>
<evidence type="ECO:0000313" key="2">
    <source>
        <dbReference type="EMBL" id="MBC1500993.1"/>
    </source>
</evidence>
<organism evidence="2 3">
    <name type="scientific">Listeria weihenstephanensis</name>
    <dbReference type="NCBI Taxonomy" id="1006155"/>
    <lineage>
        <taxon>Bacteria</taxon>
        <taxon>Bacillati</taxon>
        <taxon>Bacillota</taxon>
        <taxon>Bacilli</taxon>
        <taxon>Bacillales</taxon>
        <taxon>Listeriaceae</taxon>
        <taxon>Listeria</taxon>
    </lineage>
</organism>
<dbReference type="RefSeq" id="WP_185426235.1">
    <property type="nucleotide sequence ID" value="NZ_JAARRL010000015.1"/>
</dbReference>
<evidence type="ECO:0000256" key="1">
    <source>
        <dbReference type="SAM" id="Coils"/>
    </source>
</evidence>
<comment type="caution">
    <text evidence="2">The sequence shown here is derived from an EMBL/GenBank/DDBJ whole genome shotgun (WGS) entry which is preliminary data.</text>
</comment>
<dbReference type="AlphaFoldDB" id="A0A841Z9K2"/>